<sequence>MNSLFNIRYTWLFLLIGNLYLNAQTRDTLDLEGYWNFQTDISDVGITEHWYEQALSDSILLPGSIRQRGKGRKVTLQTKWTGSIYDSSFYFHPRLAKYRSPEPKFPFWLTPKQEYLGVAWYSKNITIPKDWNHKQVQVFFERVHSESTLYFDGQLIASENSLVAPHVFDLTKYATPGKHRLTLRVTNDMKTVNVGPDSHSITDHTQGNWNGIIGKMKLIATPEITIENVQCYPNIKDKTATFAVLIKSNNYKTHKGTLRFSGHTVNTSEENLTIPNTSVEYRFKGVADTLEFTVPLGTTLALWDAHHPTLYQFQVDLQEKKIKDHYTLTTGLRTVTTQERTLLVNQLPLFLRGTLDNAVFPLTGYPEMEVPFWVDLFKKIKSYGLNHVRYHSWCPPQAAFTAADLVGIYLLAEGPSWANHGTNLGTGRPVDAYIYEETKKMEYYYGNAPSYTFMAYGNEPRGNQIAYLSTFNEYWKKRDPRRLYAGGSVGGSWPVIPNNEIQVRGGARDLDWKNHQPQSIQNFSKEISSFHVPFVAHEMGQYCVFPNFEEIEKYTGVYQARNFEMFQEDLADHYMLAQANDFLMASGALQQLMYKYTIEKALRTPGYAGYQLLSLSDYPGQGSAIVGLLDAFWDEKPYTDKADFTTYCNEVVPLVQLKKFTFTNAEPIQFTPQISNYSGSSLHSTIAWEITTKAGKVLAKGSLAETDIAMGLNTFTPFTFNPSEITTATQLNFSLHIEDTPYHNSWNFWVYPSKVTIPTPEFYQTDTLDVKAKQILDKGGKVLLTVNKTLLKGTEIAQHFMPVFWNTSWFQMRPPHTLGMLVANKHPLFNDFPSAPHSDVQWWSLVNKAPVINLEDFPTDYKPIVQPIDTWFMNRRLASVVEVQCGNGTLLLTSFDLSNEEDPVVKQFYAGVVRYMNSDAFNPTTKIPVSTIEKLFTEPSQQQFNNFSNDSPDELKPDLHK</sequence>
<dbReference type="InterPro" id="IPR036156">
    <property type="entry name" value="Beta-gal/glucu_dom_sf"/>
</dbReference>
<dbReference type="Proteomes" id="UP000199138">
    <property type="component" value="Unassembled WGS sequence"/>
</dbReference>
<keyword evidence="5" id="KW-0326">Glycosidase</keyword>
<protein>
    <recommendedName>
        <fullName evidence="3">beta-galactosidase</fullName>
        <ecNumber evidence="3">3.2.1.23</ecNumber>
    </recommendedName>
</protein>
<evidence type="ECO:0000313" key="8">
    <source>
        <dbReference type="EMBL" id="SFU65373.1"/>
    </source>
</evidence>
<evidence type="ECO:0000256" key="1">
    <source>
        <dbReference type="ARBA" id="ARBA00001412"/>
    </source>
</evidence>
<evidence type="ECO:0000256" key="5">
    <source>
        <dbReference type="ARBA" id="ARBA00023295"/>
    </source>
</evidence>
<dbReference type="EMBL" id="FPBK01000011">
    <property type="protein sequence ID" value="SFU65373.1"/>
    <property type="molecule type" value="Genomic_DNA"/>
</dbReference>
<evidence type="ECO:0000259" key="6">
    <source>
        <dbReference type="Pfam" id="PF00703"/>
    </source>
</evidence>
<dbReference type="SUPFAM" id="SSF51445">
    <property type="entry name" value="(Trans)glycosidases"/>
    <property type="match status" value="1"/>
</dbReference>
<dbReference type="AlphaFoldDB" id="A0A1I7HXG0"/>
<evidence type="ECO:0000256" key="2">
    <source>
        <dbReference type="ARBA" id="ARBA00007401"/>
    </source>
</evidence>
<dbReference type="Pfam" id="PF00703">
    <property type="entry name" value="Glyco_hydro_2"/>
    <property type="match status" value="1"/>
</dbReference>
<dbReference type="Pfam" id="PF02837">
    <property type="entry name" value="Glyco_hydro_2_N"/>
    <property type="match status" value="1"/>
</dbReference>
<dbReference type="InterPro" id="IPR006104">
    <property type="entry name" value="Glyco_hydro_2_N"/>
</dbReference>
<accession>A0A1I7HXG0</accession>
<keyword evidence="9" id="KW-1185">Reference proteome</keyword>
<dbReference type="InterPro" id="IPR006102">
    <property type="entry name" value="Ig-like_GH2"/>
</dbReference>
<feature type="domain" description="Glycosyl hydrolases family 2 sugar binding" evidence="7">
    <location>
        <begin position="31"/>
        <end position="222"/>
    </location>
</feature>
<evidence type="ECO:0000256" key="3">
    <source>
        <dbReference type="ARBA" id="ARBA00012756"/>
    </source>
</evidence>
<evidence type="ECO:0000259" key="7">
    <source>
        <dbReference type="Pfam" id="PF02837"/>
    </source>
</evidence>
<feature type="domain" description="Glycoside hydrolase family 2 immunoglobulin-like beta-sandwich" evidence="6">
    <location>
        <begin position="225"/>
        <end position="333"/>
    </location>
</feature>
<proteinExistence type="inferred from homology"/>
<name>A0A1I7HXG0_9FLAO</name>
<dbReference type="EC" id="3.2.1.23" evidence="3"/>
<gene>
    <name evidence="8" type="ORF">SAMN05216480_111120</name>
</gene>
<dbReference type="InterPro" id="IPR008979">
    <property type="entry name" value="Galactose-bd-like_sf"/>
</dbReference>
<dbReference type="STRING" id="1224947.SAMN05216480_111120"/>
<dbReference type="GO" id="GO:0005990">
    <property type="term" value="P:lactose catabolic process"/>
    <property type="evidence" value="ECO:0007669"/>
    <property type="project" value="TreeGrafter"/>
</dbReference>
<evidence type="ECO:0000256" key="4">
    <source>
        <dbReference type="ARBA" id="ARBA00022801"/>
    </source>
</evidence>
<dbReference type="GO" id="GO:0009341">
    <property type="term" value="C:beta-galactosidase complex"/>
    <property type="evidence" value="ECO:0007669"/>
    <property type="project" value="TreeGrafter"/>
</dbReference>
<comment type="catalytic activity">
    <reaction evidence="1">
        <text>Hydrolysis of terminal non-reducing beta-D-galactose residues in beta-D-galactosides.</text>
        <dbReference type="EC" id="3.2.1.23"/>
    </reaction>
</comment>
<dbReference type="InterPro" id="IPR050347">
    <property type="entry name" value="Bact_Beta-galactosidase"/>
</dbReference>
<dbReference type="Gene3D" id="2.60.120.260">
    <property type="entry name" value="Galactose-binding domain-like"/>
    <property type="match status" value="1"/>
</dbReference>
<keyword evidence="4 8" id="KW-0378">Hydrolase</keyword>
<comment type="similarity">
    <text evidence="2">Belongs to the glycosyl hydrolase 2 family.</text>
</comment>
<dbReference type="InterPro" id="IPR017853">
    <property type="entry name" value="GH"/>
</dbReference>
<dbReference type="OrthoDB" id="9814867at2"/>
<dbReference type="SUPFAM" id="SSF49303">
    <property type="entry name" value="beta-Galactosidase/glucuronidase domain"/>
    <property type="match status" value="1"/>
</dbReference>
<dbReference type="RefSeq" id="WP_093025778.1">
    <property type="nucleotide sequence ID" value="NZ_FPBK01000011.1"/>
</dbReference>
<dbReference type="InterPro" id="IPR013783">
    <property type="entry name" value="Ig-like_fold"/>
</dbReference>
<organism evidence="8 9">
    <name type="scientific">Pustulibacterium marinum</name>
    <dbReference type="NCBI Taxonomy" id="1224947"/>
    <lineage>
        <taxon>Bacteria</taxon>
        <taxon>Pseudomonadati</taxon>
        <taxon>Bacteroidota</taxon>
        <taxon>Flavobacteriia</taxon>
        <taxon>Flavobacteriales</taxon>
        <taxon>Flavobacteriaceae</taxon>
        <taxon>Pustulibacterium</taxon>
    </lineage>
</organism>
<dbReference type="Gene3D" id="3.20.20.80">
    <property type="entry name" value="Glycosidases"/>
    <property type="match status" value="1"/>
</dbReference>
<dbReference type="SUPFAM" id="SSF49785">
    <property type="entry name" value="Galactose-binding domain-like"/>
    <property type="match status" value="1"/>
</dbReference>
<dbReference type="PANTHER" id="PTHR46323">
    <property type="entry name" value="BETA-GALACTOSIDASE"/>
    <property type="match status" value="1"/>
</dbReference>
<evidence type="ECO:0000313" key="9">
    <source>
        <dbReference type="Proteomes" id="UP000199138"/>
    </source>
</evidence>
<dbReference type="GO" id="GO:0004565">
    <property type="term" value="F:beta-galactosidase activity"/>
    <property type="evidence" value="ECO:0007669"/>
    <property type="project" value="UniProtKB-EC"/>
</dbReference>
<dbReference type="Gene3D" id="2.60.40.10">
    <property type="entry name" value="Immunoglobulins"/>
    <property type="match status" value="1"/>
</dbReference>
<reference evidence="8 9" key="1">
    <citation type="submission" date="2016-10" db="EMBL/GenBank/DDBJ databases">
        <authorList>
            <person name="de Groot N.N."/>
        </authorList>
    </citation>
    <scope>NUCLEOTIDE SEQUENCE [LARGE SCALE GENOMIC DNA]</scope>
    <source>
        <strain evidence="8 9">CGMCC 1.12333</strain>
    </source>
</reference>
<dbReference type="PANTHER" id="PTHR46323:SF2">
    <property type="entry name" value="BETA-GALACTOSIDASE"/>
    <property type="match status" value="1"/>
</dbReference>